<evidence type="ECO:0000313" key="2">
    <source>
        <dbReference type="Proteomes" id="UP000283586"/>
    </source>
</evidence>
<name>A0A3R6H0A8_9FIRM</name>
<evidence type="ECO:0000313" key="1">
    <source>
        <dbReference type="EMBL" id="RHN06111.1"/>
    </source>
</evidence>
<reference evidence="1 2" key="1">
    <citation type="submission" date="2018-08" db="EMBL/GenBank/DDBJ databases">
        <title>A genome reference for cultivated species of the human gut microbiota.</title>
        <authorList>
            <person name="Zou Y."/>
            <person name="Xue W."/>
            <person name="Luo G."/>
        </authorList>
    </citation>
    <scope>NUCLEOTIDE SEQUENCE [LARGE SCALE GENOMIC DNA]</scope>
    <source>
        <strain evidence="1 2">AF31-21AC</strain>
    </source>
</reference>
<comment type="caution">
    <text evidence="1">The sequence shown here is derived from an EMBL/GenBank/DDBJ whole genome shotgun (WGS) entry which is preliminary data.</text>
</comment>
<dbReference type="InterPro" id="IPR044925">
    <property type="entry name" value="His-Me_finger_sf"/>
</dbReference>
<sequence length="420" mass="50338">MFSENKRIEETKICKKCGRKLPLSKYNRIYGKNWTTTCKDCVADARMKKCYENGLALYNTDKAMRTKRKFKKITPSRVLTKAVSGIERIATDERFVCLIDYRNTWISNYGRVIIKMDGIYQLLRGSYSQTDKELYYTLEKNVYFKSKKMWGYKKQKIKASALVMQTFIVNYDMQNNTMCWHEGNNKKDNYYKHLYPVTALQYGAIQNIYDESDVVTEQQIMDIVNAVEYKPENWNPWYFRRTYEGVGYLGTDDADYNSDEYNRWKNMIQRCYNKKIHKDKPYYKDKFVCEEWHNFANFRIWYREHMIPGEKVDLDKDLLCKESNMYSPETCVFMTHYLNTVFEDRGIKRTIKETDDGFRVWMMILNKKKDIGIFETKEEAYKGFSSYKEDYISELAESCKGKVQDCVYHAMLNWKVEITE</sequence>
<organism evidence="1 2">
    <name type="scientific">Roseburia intestinalis</name>
    <dbReference type="NCBI Taxonomy" id="166486"/>
    <lineage>
        <taxon>Bacteria</taxon>
        <taxon>Bacillati</taxon>
        <taxon>Bacillota</taxon>
        <taxon>Clostridia</taxon>
        <taxon>Lachnospirales</taxon>
        <taxon>Lachnospiraceae</taxon>
        <taxon>Roseburia</taxon>
    </lineage>
</organism>
<dbReference type="AlphaFoldDB" id="A0A3R6H0A8"/>
<dbReference type="Proteomes" id="UP000283586">
    <property type="component" value="Unassembled WGS sequence"/>
</dbReference>
<accession>A0A3R6H0A8</accession>
<protein>
    <submittedName>
        <fullName evidence="1">Uncharacterized protein</fullName>
    </submittedName>
</protein>
<gene>
    <name evidence="1" type="ORF">DWZ31_13750</name>
</gene>
<proteinExistence type="predicted"/>
<dbReference type="EMBL" id="QRQN01000017">
    <property type="protein sequence ID" value="RHN06111.1"/>
    <property type="molecule type" value="Genomic_DNA"/>
</dbReference>
<dbReference type="SUPFAM" id="SSF54060">
    <property type="entry name" value="His-Me finger endonucleases"/>
    <property type="match status" value="1"/>
</dbReference>